<sequence length="256" mass="29893">MKETMPTPIYLKTTTSTNNYLRAYLEEHPDTECWQVVYTDNQTEGRGQRGNIWVSEPGKNLTMSLFFRSSKRREEFHPFDISVFTSLAIRTVIKEYIPRGKKVSIKWPNDIFVEDRKIAGVLIENEWEGSEFKQAIVGIGININQLLFDPKDAPNATSILIEREDGKEVDIYSFMIRCTEEIIKIWRQMKVDFVSPRDEYNNLLYRKDGRLHEFETAEGTLNLLVEGVDVDGMLRLYDPATDVRRKFAFKEVSYIL</sequence>
<name>A0ABR4XJQ6_9PORP</name>
<organism evidence="3 4">
    <name type="scientific">Porphyromonas canoris</name>
    <dbReference type="NCBI Taxonomy" id="36875"/>
    <lineage>
        <taxon>Bacteria</taxon>
        <taxon>Pseudomonadati</taxon>
        <taxon>Bacteroidota</taxon>
        <taxon>Bacteroidia</taxon>
        <taxon>Bacteroidales</taxon>
        <taxon>Porphyromonadaceae</taxon>
        <taxon>Porphyromonas</taxon>
    </lineage>
</organism>
<dbReference type="SUPFAM" id="SSF55681">
    <property type="entry name" value="Class II aaRS and biotin synthetases"/>
    <property type="match status" value="1"/>
</dbReference>
<evidence type="ECO:0000313" key="3">
    <source>
        <dbReference type="EMBL" id="KGN91621.1"/>
    </source>
</evidence>
<dbReference type="Pfam" id="PF03099">
    <property type="entry name" value="BPL_LplA_LipB"/>
    <property type="match status" value="1"/>
</dbReference>
<reference evidence="3 4" key="1">
    <citation type="submission" date="2014-08" db="EMBL/GenBank/DDBJ databases">
        <title>Porphyromonas canoris strain:OH2762 Genome sequencing.</title>
        <authorList>
            <person name="Wallis C."/>
            <person name="Deusch O."/>
            <person name="O'Flynn C."/>
            <person name="Davis I."/>
            <person name="Jospin G."/>
            <person name="Darling A.E."/>
            <person name="Coil D.A."/>
            <person name="Alexiev A."/>
            <person name="Horsfall A."/>
            <person name="Kirkwood N."/>
            <person name="Harris S."/>
            <person name="Eisen J.A."/>
        </authorList>
    </citation>
    <scope>NUCLEOTIDE SEQUENCE [LARGE SCALE GENOMIC DNA]</scope>
    <source>
        <strain evidence="4">COT-108 OH2762</strain>
    </source>
</reference>
<accession>A0ABR4XJQ6</accession>
<keyword evidence="4" id="KW-1185">Reference proteome</keyword>
<proteinExistence type="predicted"/>
<dbReference type="RefSeq" id="WP_036790868.1">
    <property type="nucleotide sequence ID" value="NZ_JQZV01000013.1"/>
</dbReference>
<dbReference type="Proteomes" id="UP000030101">
    <property type="component" value="Unassembled WGS sequence"/>
</dbReference>
<dbReference type="PROSITE" id="PS51733">
    <property type="entry name" value="BPL_LPL_CATALYTIC"/>
    <property type="match status" value="1"/>
</dbReference>
<evidence type="ECO:0000256" key="1">
    <source>
        <dbReference type="ARBA" id="ARBA00022598"/>
    </source>
</evidence>
<evidence type="ECO:0000259" key="2">
    <source>
        <dbReference type="PROSITE" id="PS51733"/>
    </source>
</evidence>
<dbReference type="Gene3D" id="3.30.930.10">
    <property type="entry name" value="Bira Bifunctional Protein, Domain 2"/>
    <property type="match status" value="1"/>
</dbReference>
<dbReference type="InterPro" id="IPR004143">
    <property type="entry name" value="BPL_LPL_catalytic"/>
</dbReference>
<comment type="caution">
    <text evidence="3">The sequence shown here is derived from an EMBL/GenBank/DDBJ whole genome shotgun (WGS) entry which is preliminary data.</text>
</comment>
<dbReference type="NCBIfam" id="TIGR00121">
    <property type="entry name" value="birA_ligase"/>
    <property type="match status" value="1"/>
</dbReference>
<evidence type="ECO:0000313" key="4">
    <source>
        <dbReference type="Proteomes" id="UP000030101"/>
    </source>
</evidence>
<dbReference type="EMBL" id="JQZV01000013">
    <property type="protein sequence ID" value="KGN91621.1"/>
    <property type="molecule type" value="Genomic_DNA"/>
</dbReference>
<protein>
    <recommendedName>
        <fullName evidence="2">BPL/LPL catalytic domain-containing protein</fullName>
    </recommendedName>
</protein>
<gene>
    <name evidence="3" type="ORF">HQ43_05805</name>
</gene>
<feature type="domain" description="BPL/LPL catalytic" evidence="2">
    <location>
        <begin position="1"/>
        <end position="190"/>
    </location>
</feature>
<dbReference type="InterPro" id="IPR004408">
    <property type="entry name" value="Biotin_CoA_COase_ligase"/>
</dbReference>
<dbReference type="PANTHER" id="PTHR12835:SF5">
    <property type="entry name" value="BIOTIN--PROTEIN LIGASE"/>
    <property type="match status" value="1"/>
</dbReference>
<keyword evidence="1" id="KW-0436">Ligase</keyword>
<dbReference type="CDD" id="cd16442">
    <property type="entry name" value="BPL"/>
    <property type="match status" value="1"/>
</dbReference>
<dbReference type="InterPro" id="IPR045864">
    <property type="entry name" value="aa-tRNA-synth_II/BPL/LPL"/>
</dbReference>
<dbReference type="PANTHER" id="PTHR12835">
    <property type="entry name" value="BIOTIN PROTEIN LIGASE"/>
    <property type="match status" value="1"/>
</dbReference>